<protein>
    <submittedName>
        <fullName evidence="1">(African queen) hypothetical protein</fullName>
    </submittedName>
</protein>
<dbReference type="EMBL" id="CAKASE010000052">
    <property type="protein sequence ID" value="CAG9564862.1"/>
    <property type="molecule type" value="Genomic_DNA"/>
</dbReference>
<evidence type="ECO:0000313" key="1">
    <source>
        <dbReference type="EMBL" id="CAG9564862.1"/>
    </source>
</evidence>
<dbReference type="OrthoDB" id="424310at2759"/>
<keyword evidence="2" id="KW-1185">Reference proteome</keyword>
<proteinExistence type="predicted"/>
<accession>A0A8J2QKK1</accession>
<evidence type="ECO:0000313" key="2">
    <source>
        <dbReference type="Proteomes" id="UP000789524"/>
    </source>
</evidence>
<gene>
    <name evidence="1" type="ORF">DCHRY22_LOCUS5796</name>
</gene>
<organism evidence="1 2">
    <name type="scientific">Danaus chrysippus</name>
    <name type="common">African queen</name>
    <dbReference type="NCBI Taxonomy" id="151541"/>
    <lineage>
        <taxon>Eukaryota</taxon>
        <taxon>Metazoa</taxon>
        <taxon>Ecdysozoa</taxon>
        <taxon>Arthropoda</taxon>
        <taxon>Hexapoda</taxon>
        <taxon>Insecta</taxon>
        <taxon>Pterygota</taxon>
        <taxon>Neoptera</taxon>
        <taxon>Endopterygota</taxon>
        <taxon>Lepidoptera</taxon>
        <taxon>Glossata</taxon>
        <taxon>Ditrysia</taxon>
        <taxon>Papilionoidea</taxon>
        <taxon>Nymphalidae</taxon>
        <taxon>Danainae</taxon>
        <taxon>Danaini</taxon>
        <taxon>Danaina</taxon>
        <taxon>Danaus</taxon>
        <taxon>Anosia</taxon>
    </lineage>
</organism>
<name>A0A8J2QKK1_9NEOP</name>
<dbReference type="AlphaFoldDB" id="A0A8J2QKK1"/>
<comment type="caution">
    <text evidence="1">The sequence shown here is derived from an EMBL/GenBank/DDBJ whole genome shotgun (WGS) entry which is preliminary data.</text>
</comment>
<dbReference type="Proteomes" id="UP000789524">
    <property type="component" value="Unassembled WGS sequence"/>
</dbReference>
<reference evidence="1" key="1">
    <citation type="submission" date="2021-09" db="EMBL/GenBank/DDBJ databases">
        <authorList>
            <person name="Martin H S."/>
        </authorList>
    </citation>
    <scope>NUCLEOTIDE SEQUENCE</scope>
</reference>
<sequence>MHCKKKKIKRQDVVYDNTDRDLIPKRGYYSELVSDMTKEHTAKQVFAKKRMKLLLQAKTDKLAPMVTSLAKPQKPKLLLPPGRWTTYSEDDSVKMLRERGVQPFVLMPPSEYPVSDEEYYGLYSPYPKMDLELFDNTDFDCRIPEEWLSLGFIEGEQYPCPGLAFIPKQDGKPHKPSSDLLQMLNNLYEAELLYRKIEGKMKIIHTMQMYPNLYNFIDPPSKDYVAPVPDYGRYPCDMVDFDDRMKFNQWKSLYVLTESVSCIHLVVEECLKVEGMLFFTSNYGRNVSLAEFDAAQQHCTSMYPLRYCLEQSMAMFVALCETPCLCTYWCEDDYEWDPKDLINTPFRTPTTLVTWFDLLLLPGNFAVIASLICCD</sequence>